<gene>
    <name evidence="2" type="ordered locus">Weevi_0826</name>
</gene>
<dbReference type="RefSeq" id="WP_013597930.1">
    <property type="nucleotide sequence ID" value="NC_015144.1"/>
</dbReference>
<dbReference type="HOGENOM" id="CLU_142165_1_0_10"/>
<evidence type="ECO:0008006" key="4">
    <source>
        <dbReference type="Google" id="ProtNLM"/>
    </source>
</evidence>
<dbReference type="Pfam" id="PF05751">
    <property type="entry name" value="FixH"/>
    <property type="match status" value="1"/>
</dbReference>
<evidence type="ECO:0000313" key="2">
    <source>
        <dbReference type="EMBL" id="ADX67539.1"/>
    </source>
</evidence>
<keyword evidence="1" id="KW-1133">Transmembrane helix</keyword>
<dbReference type="STRING" id="865938.Weevi_0826"/>
<organism evidence="2 3">
    <name type="scientific">Weeksella virosa (strain ATCC 43766 / DSM 16922 / JCM 21250 / CCUG 30538 / CDC 9751 / IAM 14551 / NBRC 16016 / NCTC 11634 / CL345/78)</name>
    <dbReference type="NCBI Taxonomy" id="865938"/>
    <lineage>
        <taxon>Bacteria</taxon>
        <taxon>Pseudomonadati</taxon>
        <taxon>Bacteroidota</taxon>
        <taxon>Flavobacteriia</taxon>
        <taxon>Flavobacteriales</taxon>
        <taxon>Weeksellaceae</taxon>
        <taxon>Weeksella</taxon>
    </lineage>
</organism>
<dbReference type="InterPro" id="IPR008620">
    <property type="entry name" value="FixH"/>
</dbReference>
<keyword evidence="3" id="KW-1185">Reference proteome</keyword>
<dbReference type="Proteomes" id="UP000008641">
    <property type="component" value="Chromosome"/>
</dbReference>
<dbReference type="KEGG" id="wvi:Weevi_0826"/>
<accession>F0P140</accession>
<evidence type="ECO:0000256" key="1">
    <source>
        <dbReference type="SAM" id="Phobius"/>
    </source>
</evidence>
<feature type="transmembrane region" description="Helical" evidence="1">
    <location>
        <begin position="7"/>
        <end position="29"/>
    </location>
</feature>
<evidence type="ECO:0000313" key="3">
    <source>
        <dbReference type="Proteomes" id="UP000008641"/>
    </source>
</evidence>
<dbReference type="eggNOG" id="COG5456">
    <property type="taxonomic scope" value="Bacteria"/>
</dbReference>
<keyword evidence="1" id="KW-0812">Transmembrane</keyword>
<name>F0P140_WEEVC</name>
<reference evidence="3" key="2">
    <citation type="journal article" date="2011" name="Stand. Genomic Sci.">
        <title>Complete genome sequence of Weeksella virosa type strain (9751T).</title>
        <authorList>
            <person name="Lang E."/>
            <person name="Teshima H."/>
            <person name="Lucas S."/>
            <person name="Lapidus A."/>
            <person name="Hammon N."/>
            <person name="Deshpande S."/>
            <person name="Nolan M."/>
            <person name="Cheng J."/>
            <person name="Pitluck S."/>
            <person name="Liolios K."/>
            <person name="Pagani I."/>
            <person name="Mikhailova N."/>
            <person name="Ivanova N."/>
            <person name="Mavromatis K."/>
            <person name="Pati A."/>
            <person name="Tapia R."/>
            <person name="Han C."/>
            <person name="Goodwin L."/>
            <person name="Chen A."/>
            <person name="Palaniappan K."/>
            <person name="Land M."/>
            <person name="Hauser L."/>
            <person name="Chang Y."/>
            <person name="Jeffries C."/>
            <person name="Brambilla E."/>
            <person name="Kopitz M."/>
            <person name="Rohde M."/>
            <person name="Goker M."/>
            <person name="Tindall B."/>
            <person name="Detter J."/>
            <person name="Woyke T."/>
            <person name="Bristow J."/>
            <person name="Eisen J."/>
            <person name="Markowitz V."/>
            <person name="Hugenholtz P."/>
            <person name="Klenk H."/>
            <person name="Kyrpides N."/>
        </authorList>
    </citation>
    <scope>NUCLEOTIDE SEQUENCE [LARGE SCALE GENOMIC DNA]</scope>
    <source>
        <strain evidence="3">ATCC 43766 / DSM 16922 / JCM 21250 / NBRC 16016 / NCTC 11634 / CL345/78</strain>
    </source>
</reference>
<dbReference type="OrthoDB" id="1493774at2"/>
<dbReference type="AlphaFoldDB" id="F0P140"/>
<dbReference type="EMBL" id="CP002455">
    <property type="protein sequence ID" value="ADX67539.1"/>
    <property type="molecule type" value="Genomic_DNA"/>
</dbReference>
<reference evidence="2 3" key="1">
    <citation type="journal article" date="2011" name="Stand. Genomic Sci.">
        <title>Complete genome sequence of Weeksella virosa type strain (9751).</title>
        <authorList>
            <person name="Lang E."/>
            <person name="Teshima H."/>
            <person name="Lucas S."/>
            <person name="Lapidus A."/>
            <person name="Hammon N."/>
            <person name="Deshpande S."/>
            <person name="Nolan M."/>
            <person name="Cheng J.F."/>
            <person name="Pitluck S."/>
            <person name="Liolios K."/>
            <person name="Pagani I."/>
            <person name="Mikhailova N."/>
            <person name="Ivanova N."/>
            <person name="Mavromatis K."/>
            <person name="Pati A."/>
            <person name="Tapia R."/>
            <person name="Han C."/>
            <person name="Goodwin L."/>
            <person name="Chen A."/>
            <person name="Palaniappan K."/>
            <person name="Land M."/>
            <person name="Hauser L."/>
            <person name="Chang Y.J."/>
            <person name="Jeffries C.D."/>
            <person name="Brambilla E.M."/>
            <person name="Kopitz M."/>
            <person name="Rohde M."/>
            <person name="Goker M."/>
            <person name="Tindall B.J."/>
            <person name="Detter J.C."/>
            <person name="Woyke T."/>
            <person name="Bristow J."/>
            <person name="Eisen J.A."/>
            <person name="Markowitz V."/>
            <person name="Hugenholtz P."/>
            <person name="Klenk H.P."/>
            <person name="Kyrpides N.C."/>
        </authorList>
    </citation>
    <scope>NUCLEOTIDE SEQUENCE [LARGE SCALE GENOMIC DNA]</scope>
    <source>
        <strain evidence="3">ATCC 43766 / DSM 16922 / JCM 21250 / NBRC 16016 / NCTC 11634 / CL345/78</strain>
    </source>
</reference>
<keyword evidence="1" id="KW-0472">Membrane</keyword>
<sequence length="148" mass="17114">MKFKFTWAHGVAVALGMFMIFILSLLFFAGDVGELVTDNYYEKSLTFEKDIEAESRANLLAKHPQIVEQANGFKLIFPEDFTVTGGTVYLLRPNNQELDYLKPLKLNERKEMLISSVNLVPGEYDLALSWEMNGKKYLLKKPLRWHKH</sequence>
<protein>
    <recommendedName>
        <fullName evidence="4">FixH family protein</fullName>
    </recommendedName>
</protein>
<proteinExistence type="predicted"/>